<gene>
    <name evidence="1" type="ORF">Mucpa_1118</name>
</gene>
<evidence type="ECO:0000313" key="1">
    <source>
        <dbReference type="EMBL" id="EHQ25286.1"/>
    </source>
</evidence>
<dbReference type="AlphaFoldDB" id="H1YF33"/>
<dbReference type="PROSITE" id="PS51257">
    <property type="entry name" value="PROKAR_LIPOPROTEIN"/>
    <property type="match status" value="1"/>
</dbReference>
<organism evidence="1 2">
    <name type="scientific">Mucilaginibacter paludis DSM 18603</name>
    <dbReference type="NCBI Taxonomy" id="714943"/>
    <lineage>
        <taxon>Bacteria</taxon>
        <taxon>Pseudomonadati</taxon>
        <taxon>Bacteroidota</taxon>
        <taxon>Sphingobacteriia</taxon>
        <taxon>Sphingobacteriales</taxon>
        <taxon>Sphingobacteriaceae</taxon>
        <taxon>Mucilaginibacter</taxon>
    </lineage>
</organism>
<protein>
    <recommendedName>
        <fullName evidence="3">Lipoprotein</fullName>
    </recommendedName>
</protein>
<reference evidence="1" key="1">
    <citation type="submission" date="2011-09" db="EMBL/GenBank/DDBJ databases">
        <title>The permanent draft genome of Mucilaginibacter paludis DSM 18603.</title>
        <authorList>
            <consortium name="US DOE Joint Genome Institute (JGI-PGF)"/>
            <person name="Lucas S."/>
            <person name="Han J."/>
            <person name="Lapidus A."/>
            <person name="Bruce D."/>
            <person name="Goodwin L."/>
            <person name="Pitluck S."/>
            <person name="Peters L."/>
            <person name="Kyrpides N."/>
            <person name="Mavromatis K."/>
            <person name="Ivanova N."/>
            <person name="Mikhailova N."/>
            <person name="Held B."/>
            <person name="Detter J.C."/>
            <person name="Tapia R."/>
            <person name="Han C."/>
            <person name="Land M."/>
            <person name="Hauser L."/>
            <person name="Markowitz V."/>
            <person name="Cheng J.-F."/>
            <person name="Hugenholtz P."/>
            <person name="Woyke T."/>
            <person name="Wu D."/>
            <person name="Tindall B."/>
            <person name="Brambilla E."/>
            <person name="Klenk H.-P."/>
            <person name="Eisen J.A."/>
        </authorList>
    </citation>
    <scope>NUCLEOTIDE SEQUENCE [LARGE SCALE GENOMIC DNA]</scope>
    <source>
        <strain evidence="1">DSM 18603</strain>
    </source>
</reference>
<keyword evidence="2" id="KW-1185">Reference proteome</keyword>
<evidence type="ECO:0008006" key="3">
    <source>
        <dbReference type="Google" id="ProtNLM"/>
    </source>
</evidence>
<dbReference type="OrthoDB" id="886674at2"/>
<name>H1YF33_9SPHI</name>
<sequence>MKNILFIAAIIAVLVSCKSNTKTKSTDTATNTAEIETRNLIKKFKPIIGGSWVKSDYIDKVIKYQSPLAAADMATGLTVLVIDTQSVKGDSIITAAGWGNHEGSNLVLKFTPGKTKRTIKLGNFDLGYYIRFRSDDTTLVLYDYNPGNNTTTTTRYVKALNKKTKNLDDGIDYLINKGLIAGKYTSTDSSGARSNVTFTDRGGVTGLLNFLTYSIQNDLNNGPMKNLDEIAFDLYSPQQVSYTFKINKDTLKLYDTNANADSTLALIGKLKYTLVRRK</sequence>
<dbReference type="HOGENOM" id="CLU_1000463_0_0_10"/>
<accession>H1YF33</accession>
<dbReference type="RefSeq" id="WP_008504981.1">
    <property type="nucleotide sequence ID" value="NZ_CM001403.1"/>
</dbReference>
<dbReference type="Proteomes" id="UP000002774">
    <property type="component" value="Chromosome"/>
</dbReference>
<evidence type="ECO:0000313" key="2">
    <source>
        <dbReference type="Proteomes" id="UP000002774"/>
    </source>
</evidence>
<proteinExistence type="predicted"/>
<dbReference type="EMBL" id="CM001403">
    <property type="protein sequence ID" value="EHQ25286.1"/>
    <property type="molecule type" value="Genomic_DNA"/>
</dbReference>